<evidence type="ECO:0000256" key="1">
    <source>
        <dbReference type="SAM" id="Phobius"/>
    </source>
</evidence>
<protein>
    <recommendedName>
        <fullName evidence="4">DUF1761 domain-containing protein</fullName>
    </recommendedName>
</protein>
<dbReference type="InterPro" id="IPR013879">
    <property type="entry name" value="DUF1761"/>
</dbReference>
<evidence type="ECO:0000313" key="3">
    <source>
        <dbReference type="Proteomes" id="UP000000488"/>
    </source>
</evidence>
<dbReference type="Pfam" id="PF08570">
    <property type="entry name" value="DUF1761"/>
    <property type="match status" value="1"/>
</dbReference>
<keyword evidence="1" id="KW-0812">Transmembrane</keyword>
<dbReference type="EMBL" id="CP002830">
    <property type="protein sequence ID" value="AEI63431.1"/>
    <property type="molecule type" value="Genomic_DNA"/>
</dbReference>
<sequence length="154" mass="16593">MAAGWQYLMRLTSTGTHTMFTLSINWLAVLLSTVALQMLGAAWFMGVIPKPYALALERTDLVDRKPEPIFIAGPLLCGLVVTVANAILLRSFHIDTMPDALVFGAISGIGYLVATVFNVAINPNIPRPVLYGAINAPYFLLSNLVSCAILTAMP</sequence>
<evidence type="ECO:0000313" key="2">
    <source>
        <dbReference type="EMBL" id="AEI63431.1"/>
    </source>
</evidence>
<feature type="transmembrane region" description="Helical" evidence="1">
    <location>
        <begin position="100"/>
        <end position="121"/>
    </location>
</feature>
<dbReference type="Proteomes" id="UP000000488">
    <property type="component" value="Chromosome"/>
</dbReference>
<feature type="transmembrane region" description="Helical" evidence="1">
    <location>
        <begin position="26"/>
        <end position="48"/>
    </location>
</feature>
<dbReference type="KEGG" id="mfu:LILAB_07590"/>
<name>F8CCS4_MYXFH</name>
<dbReference type="STRING" id="483219.LILAB_07590"/>
<feature type="transmembrane region" description="Helical" evidence="1">
    <location>
        <begin position="68"/>
        <end position="88"/>
    </location>
</feature>
<proteinExistence type="predicted"/>
<keyword evidence="1" id="KW-1133">Transmembrane helix</keyword>
<dbReference type="HOGENOM" id="CLU_1702348_0_0_7"/>
<keyword evidence="1" id="KW-0472">Membrane</keyword>
<reference evidence="2 3" key="1">
    <citation type="journal article" date="2011" name="J. Bacteriol.">
        <title>Genome sequence of the halotolerant marine bacterium Myxococcus fulvus HW-1.</title>
        <authorList>
            <person name="Li Z.F."/>
            <person name="Li X."/>
            <person name="Liu H."/>
            <person name="Liu X."/>
            <person name="Han K."/>
            <person name="Wu Z.H."/>
            <person name="Hu W."/>
            <person name="Li F.F."/>
            <person name="Li Y.Z."/>
        </authorList>
    </citation>
    <scope>NUCLEOTIDE SEQUENCE [LARGE SCALE GENOMIC DNA]</scope>
    <source>
        <strain evidence="3">ATCC BAA-855 / HW-1</strain>
    </source>
</reference>
<gene>
    <name evidence="2" type="ordered locus">LILAB_07590</name>
</gene>
<dbReference type="AlphaFoldDB" id="F8CCS4"/>
<evidence type="ECO:0008006" key="4">
    <source>
        <dbReference type="Google" id="ProtNLM"/>
    </source>
</evidence>
<feature type="transmembrane region" description="Helical" evidence="1">
    <location>
        <begin position="133"/>
        <end position="153"/>
    </location>
</feature>
<organism evidence="2 3">
    <name type="scientific">Myxococcus fulvus (strain ATCC BAA-855 / HW-1)</name>
    <dbReference type="NCBI Taxonomy" id="483219"/>
    <lineage>
        <taxon>Bacteria</taxon>
        <taxon>Pseudomonadati</taxon>
        <taxon>Myxococcota</taxon>
        <taxon>Myxococcia</taxon>
        <taxon>Myxococcales</taxon>
        <taxon>Cystobacterineae</taxon>
        <taxon>Myxococcaceae</taxon>
        <taxon>Myxococcus</taxon>
    </lineage>
</organism>
<accession>F8CCS4</accession>